<dbReference type="GO" id="GO:0045974">
    <property type="term" value="P:regulation of translation, ncRNA-mediated"/>
    <property type="evidence" value="ECO:0007669"/>
    <property type="project" value="TreeGrafter"/>
</dbReference>
<evidence type="ECO:0000256" key="1">
    <source>
        <dbReference type="ARBA" id="ARBA00022884"/>
    </source>
</evidence>
<reference evidence="3 4" key="1">
    <citation type="submission" date="2019-11" db="EMBL/GenBank/DDBJ databases">
        <title>Genome sequences of 17 halophilic strains isolated from different environments.</title>
        <authorList>
            <person name="Furrow R.E."/>
        </authorList>
    </citation>
    <scope>NUCLEOTIDE SEQUENCE [LARGE SCALE GENOMIC DNA]</scope>
    <source>
        <strain evidence="3 4">22514_16_FS</strain>
    </source>
</reference>
<dbReference type="Gene3D" id="2.30.30.100">
    <property type="match status" value="2"/>
</dbReference>
<organism evidence="3 4">
    <name type="scientific">Pontibacillus yanchengensis</name>
    <dbReference type="NCBI Taxonomy" id="462910"/>
    <lineage>
        <taxon>Bacteria</taxon>
        <taxon>Bacillati</taxon>
        <taxon>Bacillota</taxon>
        <taxon>Bacilli</taxon>
        <taxon>Bacillales</taxon>
        <taxon>Bacillaceae</taxon>
        <taxon>Pontibacillus</taxon>
    </lineage>
</organism>
<dbReference type="PANTHER" id="PTHR34772:SF1">
    <property type="entry name" value="RNA-BINDING PROTEIN HFQ"/>
    <property type="match status" value="1"/>
</dbReference>
<keyword evidence="2" id="KW-0346">Stress response</keyword>
<dbReference type="GO" id="GO:0003723">
    <property type="term" value="F:RNA binding"/>
    <property type="evidence" value="ECO:0007669"/>
    <property type="project" value="UniProtKB-KW"/>
</dbReference>
<dbReference type="GO" id="GO:0043487">
    <property type="term" value="P:regulation of RNA stability"/>
    <property type="evidence" value="ECO:0007669"/>
    <property type="project" value="TreeGrafter"/>
</dbReference>
<sequence length="165" mass="19128">MRGITMYVPSLVQIAFLNSAKQKKYVVKAFTREEHEKIKGRIQDFDNYSVIFRDTSEEQKPFMLIKNQIGVMVVSDKVELPDKTYPVQNRVEGAVAQDHFLEHAIAQDIPVSIELANGETYSGKVKNYDNIVCVLHIETQYYMIYKCSVKKVFFPTGEHNFQNRK</sequence>
<dbReference type="InterPro" id="IPR005001">
    <property type="entry name" value="Hfq"/>
</dbReference>
<proteinExistence type="predicted"/>
<dbReference type="InterPro" id="IPR010920">
    <property type="entry name" value="LSM_dom_sf"/>
</dbReference>
<evidence type="ECO:0000313" key="4">
    <source>
        <dbReference type="Proteomes" id="UP000468638"/>
    </source>
</evidence>
<name>A0A6I5A732_9BACI</name>
<dbReference type="GO" id="GO:0006355">
    <property type="term" value="P:regulation of DNA-templated transcription"/>
    <property type="evidence" value="ECO:0007669"/>
    <property type="project" value="InterPro"/>
</dbReference>
<dbReference type="EMBL" id="WMEQ01000030">
    <property type="protein sequence ID" value="MYL36146.1"/>
    <property type="molecule type" value="Genomic_DNA"/>
</dbReference>
<keyword evidence="1" id="KW-0694">RNA-binding</keyword>
<accession>A0A6I5A732</accession>
<dbReference type="SUPFAM" id="SSF50182">
    <property type="entry name" value="Sm-like ribonucleoproteins"/>
    <property type="match status" value="1"/>
</dbReference>
<evidence type="ECO:0000256" key="2">
    <source>
        <dbReference type="ARBA" id="ARBA00023016"/>
    </source>
</evidence>
<dbReference type="Pfam" id="PF17209">
    <property type="entry name" value="Hfq"/>
    <property type="match status" value="2"/>
</dbReference>
<comment type="caution">
    <text evidence="3">The sequence shown here is derived from an EMBL/GenBank/DDBJ whole genome shotgun (WGS) entry which is preliminary data.</text>
</comment>
<dbReference type="Proteomes" id="UP000468638">
    <property type="component" value="Unassembled WGS sequence"/>
</dbReference>
<dbReference type="AlphaFoldDB" id="A0A6I5A732"/>
<protein>
    <submittedName>
        <fullName evidence="3">Uncharacterized protein</fullName>
    </submittedName>
</protein>
<dbReference type="PANTHER" id="PTHR34772">
    <property type="entry name" value="RNA-BINDING PROTEIN HFQ"/>
    <property type="match status" value="1"/>
</dbReference>
<dbReference type="GO" id="GO:0005829">
    <property type="term" value="C:cytosol"/>
    <property type="evidence" value="ECO:0007669"/>
    <property type="project" value="TreeGrafter"/>
</dbReference>
<evidence type="ECO:0000313" key="3">
    <source>
        <dbReference type="EMBL" id="MYL36146.1"/>
    </source>
</evidence>
<gene>
    <name evidence="3" type="ORF">GLW05_21545</name>
</gene>